<name>A0A8J2UED5_9BACT</name>
<dbReference type="InterPro" id="IPR012328">
    <property type="entry name" value="Chalcone/stilbene_synt_C"/>
</dbReference>
<dbReference type="CDD" id="cd00831">
    <property type="entry name" value="CHS_like"/>
    <property type="match status" value="1"/>
</dbReference>
<evidence type="ECO:0000313" key="6">
    <source>
        <dbReference type="EMBL" id="GGB05992.1"/>
    </source>
</evidence>
<dbReference type="InterPro" id="IPR011141">
    <property type="entry name" value="Polyketide_synthase_type-III"/>
</dbReference>
<feature type="domain" description="Chalcone/stilbene synthase N-terminal" evidence="4">
    <location>
        <begin position="3"/>
        <end position="213"/>
    </location>
</feature>
<sequence length="363" mass="40046">MSKIISIGTAVPAHRHRQEDILPFMQKIYGLEIEASRKLKFLYHQSGIGTRYSVIPDYSRPARQWQFYPPTENLEPFPSLELRMKWYRDHAAPLSLSAIRNCLEGVLDAREITHLITVSCTGMSAPGLDLELVAALGLPPTVFRTSVNFMGCYGAVHGLKLAHALAAADTGARILVVCTELCTLHFQQESTLDNILSSLLFADGSAATLVVSDEHPGKGLRLKQFYSEIAPEGQQAMTWDLSSTGFRMTLTGYVTDVIRADFAGLVQNALKKWGIGQQQVTHWCVHPGGKKILDAIYSSLTFTNGHLDHSYAVLEQFGNMSSPTILFVLQRILEDLNDNQPNCIFGAAFGPGLTMETFIAESN</sequence>
<dbReference type="Gene3D" id="3.40.47.10">
    <property type="match status" value="2"/>
</dbReference>
<protein>
    <submittedName>
        <fullName evidence="6">Chalcone synthase</fullName>
    </submittedName>
</protein>
<evidence type="ECO:0000313" key="7">
    <source>
        <dbReference type="Proteomes" id="UP000607559"/>
    </source>
</evidence>
<proteinExistence type="inferred from homology"/>
<dbReference type="AlphaFoldDB" id="A0A8J2UED5"/>
<dbReference type="Proteomes" id="UP000607559">
    <property type="component" value="Unassembled WGS sequence"/>
</dbReference>
<evidence type="ECO:0000256" key="1">
    <source>
        <dbReference type="ARBA" id="ARBA00005531"/>
    </source>
</evidence>
<dbReference type="Pfam" id="PF00195">
    <property type="entry name" value="Chal_sti_synt_N"/>
    <property type="match status" value="1"/>
</dbReference>
<dbReference type="GO" id="GO:0016747">
    <property type="term" value="F:acyltransferase activity, transferring groups other than amino-acyl groups"/>
    <property type="evidence" value="ECO:0007669"/>
    <property type="project" value="InterPro"/>
</dbReference>
<dbReference type="RefSeq" id="WP_188933367.1">
    <property type="nucleotide sequence ID" value="NZ_BMJC01000003.1"/>
</dbReference>
<comment type="similarity">
    <text evidence="1">Belongs to the thiolase-like superfamily. Chalcone/stilbene synthases family.</text>
</comment>
<dbReference type="PIRSF" id="PIRSF000451">
    <property type="entry name" value="PKS_III"/>
    <property type="match status" value="1"/>
</dbReference>
<keyword evidence="2" id="KW-0808">Transferase</keyword>
<dbReference type="InterPro" id="IPR016039">
    <property type="entry name" value="Thiolase-like"/>
</dbReference>
<evidence type="ECO:0000256" key="3">
    <source>
        <dbReference type="PIRSR" id="PIRSR000451-1"/>
    </source>
</evidence>
<dbReference type="SUPFAM" id="SSF53901">
    <property type="entry name" value="Thiolase-like"/>
    <property type="match status" value="2"/>
</dbReference>
<accession>A0A8J2UED5</accession>
<dbReference type="PANTHER" id="PTHR11877:SF46">
    <property type="entry name" value="TYPE III POLYKETIDE SYNTHASE A"/>
    <property type="match status" value="1"/>
</dbReference>
<evidence type="ECO:0000256" key="2">
    <source>
        <dbReference type="ARBA" id="ARBA00022679"/>
    </source>
</evidence>
<keyword evidence="7" id="KW-1185">Reference proteome</keyword>
<evidence type="ECO:0000259" key="5">
    <source>
        <dbReference type="Pfam" id="PF02797"/>
    </source>
</evidence>
<reference evidence="6" key="1">
    <citation type="journal article" date="2014" name="Int. J. Syst. Evol. Microbiol.">
        <title>Complete genome sequence of Corynebacterium casei LMG S-19264T (=DSM 44701T), isolated from a smear-ripened cheese.</title>
        <authorList>
            <consortium name="US DOE Joint Genome Institute (JGI-PGF)"/>
            <person name="Walter F."/>
            <person name="Albersmeier A."/>
            <person name="Kalinowski J."/>
            <person name="Ruckert C."/>
        </authorList>
    </citation>
    <scope>NUCLEOTIDE SEQUENCE</scope>
    <source>
        <strain evidence="6">CGMCC 1.15448</strain>
    </source>
</reference>
<evidence type="ECO:0000259" key="4">
    <source>
        <dbReference type="Pfam" id="PF00195"/>
    </source>
</evidence>
<dbReference type="InterPro" id="IPR001099">
    <property type="entry name" value="Chalcone/stilbene_synt_N"/>
</dbReference>
<dbReference type="EMBL" id="BMJC01000003">
    <property type="protein sequence ID" value="GGB05992.1"/>
    <property type="molecule type" value="Genomic_DNA"/>
</dbReference>
<feature type="active site" description="Acyl-thioester intermediate" evidence="3">
    <location>
        <position position="152"/>
    </location>
</feature>
<dbReference type="PANTHER" id="PTHR11877">
    <property type="entry name" value="HYDROXYMETHYLGLUTARYL-COA SYNTHASE"/>
    <property type="match status" value="1"/>
</dbReference>
<feature type="domain" description="Chalcone/stilbene synthase C-terminal" evidence="5">
    <location>
        <begin position="227"/>
        <end position="361"/>
    </location>
</feature>
<reference evidence="6" key="2">
    <citation type="submission" date="2020-09" db="EMBL/GenBank/DDBJ databases">
        <authorList>
            <person name="Sun Q."/>
            <person name="Zhou Y."/>
        </authorList>
    </citation>
    <scope>NUCLEOTIDE SEQUENCE</scope>
    <source>
        <strain evidence="6">CGMCC 1.15448</strain>
    </source>
</reference>
<comment type="caution">
    <text evidence="6">The sequence shown here is derived from an EMBL/GenBank/DDBJ whole genome shotgun (WGS) entry which is preliminary data.</text>
</comment>
<organism evidence="6 7">
    <name type="scientific">Puia dinghuensis</name>
    <dbReference type="NCBI Taxonomy" id="1792502"/>
    <lineage>
        <taxon>Bacteria</taxon>
        <taxon>Pseudomonadati</taxon>
        <taxon>Bacteroidota</taxon>
        <taxon>Chitinophagia</taxon>
        <taxon>Chitinophagales</taxon>
        <taxon>Chitinophagaceae</taxon>
        <taxon>Puia</taxon>
    </lineage>
</organism>
<gene>
    <name evidence="6" type="ORF">GCM10011511_31750</name>
</gene>
<dbReference type="Pfam" id="PF02797">
    <property type="entry name" value="Chal_sti_synt_C"/>
    <property type="match status" value="1"/>
</dbReference>
<dbReference type="GO" id="GO:0030639">
    <property type="term" value="P:polyketide biosynthetic process"/>
    <property type="evidence" value="ECO:0007669"/>
    <property type="project" value="TreeGrafter"/>
</dbReference>